<dbReference type="PROSITE" id="PS01186">
    <property type="entry name" value="EGF_2"/>
    <property type="match status" value="1"/>
</dbReference>
<evidence type="ECO:0000259" key="3">
    <source>
        <dbReference type="PROSITE" id="PS50026"/>
    </source>
</evidence>
<keyword evidence="1" id="KW-1015">Disulfide bond</keyword>
<dbReference type="EnsemblMetazoa" id="XM_030996672">
    <property type="protein sequence ID" value="XP_030852532"/>
    <property type="gene ID" value="LOC105437314"/>
</dbReference>
<dbReference type="InterPro" id="IPR036179">
    <property type="entry name" value="Ig-like_dom_sf"/>
</dbReference>
<feature type="domain" description="Fibronectin type-III" evidence="4">
    <location>
        <begin position="397"/>
        <end position="503"/>
    </location>
</feature>
<dbReference type="SMART" id="SM00181">
    <property type="entry name" value="EGF"/>
    <property type="match status" value="3"/>
</dbReference>
<feature type="domain" description="Fibronectin type-III" evidence="4">
    <location>
        <begin position="601"/>
        <end position="701"/>
    </location>
</feature>
<name>A0A7M7PLF1_STRPU</name>
<evidence type="ECO:0000259" key="4">
    <source>
        <dbReference type="PROSITE" id="PS50853"/>
    </source>
</evidence>
<dbReference type="SMART" id="SM00409">
    <property type="entry name" value="IG"/>
    <property type="match status" value="1"/>
</dbReference>
<keyword evidence="6" id="KW-1185">Reference proteome</keyword>
<dbReference type="Pfam" id="PF00041">
    <property type="entry name" value="fn3"/>
    <property type="match status" value="2"/>
</dbReference>
<feature type="compositionally biased region" description="Low complexity" evidence="2">
    <location>
        <begin position="277"/>
        <end position="292"/>
    </location>
</feature>
<dbReference type="SMART" id="SM00060">
    <property type="entry name" value="FN3"/>
    <property type="match status" value="3"/>
</dbReference>
<accession>A0A7M7PLF1</accession>
<organism evidence="5 6">
    <name type="scientific">Strongylocentrotus purpuratus</name>
    <name type="common">Purple sea urchin</name>
    <dbReference type="NCBI Taxonomy" id="7668"/>
    <lineage>
        <taxon>Eukaryota</taxon>
        <taxon>Metazoa</taxon>
        <taxon>Echinodermata</taxon>
        <taxon>Eleutherozoa</taxon>
        <taxon>Echinozoa</taxon>
        <taxon>Echinoidea</taxon>
        <taxon>Euechinoidea</taxon>
        <taxon>Echinacea</taxon>
        <taxon>Camarodonta</taxon>
        <taxon>Echinidea</taxon>
        <taxon>Strongylocentrotidae</taxon>
        <taxon>Strongylocentrotus</taxon>
    </lineage>
</organism>
<dbReference type="RefSeq" id="XP_030852532.1">
    <property type="nucleotide sequence ID" value="XM_030996672.1"/>
</dbReference>
<keyword evidence="1" id="KW-0245">EGF-like domain</keyword>
<dbReference type="InterPro" id="IPR013783">
    <property type="entry name" value="Ig-like_fold"/>
</dbReference>
<dbReference type="AlphaFoldDB" id="A0A7M7PLF1"/>
<dbReference type="SUPFAM" id="SSF49265">
    <property type="entry name" value="Fibronectin type III"/>
    <property type="match status" value="2"/>
</dbReference>
<feature type="region of interest" description="Disordered" evidence="2">
    <location>
        <begin position="277"/>
        <end position="296"/>
    </location>
</feature>
<dbReference type="PROSITE" id="PS00022">
    <property type="entry name" value="EGF_1"/>
    <property type="match status" value="2"/>
</dbReference>
<dbReference type="SUPFAM" id="SSF48726">
    <property type="entry name" value="Immunoglobulin"/>
    <property type="match status" value="1"/>
</dbReference>
<dbReference type="InterPro" id="IPR003961">
    <property type="entry name" value="FN3_dom"/>
</dbReference>
<dbReference type="GeneID" id="105437314"/>
<feature type="disulfide bond" evidence="1">
    <location>
        <begin position="128"/>
        <end position="137"/>
    </location>
</feature>
<dbReference type="InterPro" id="IPR036116">
    <property type="entry name" value="FN3_sf"/>
</dbReference>
<reference evidence="6" key="1">
    <citation type="submission" date="2015-02" db="EMBL/GenBank/DDBJ databases">
        <title>Genome sequencing for Strongylocentrotus purpuratus.</title>
        <authorList>
            <person name="Murali S."/>
            <person name="Liu Y."/>
            <person name="Vee V."/>
            <person name="English A."/>
            <person name="Wang M."/>
            <person name="Skinner E."/>
            <person name="Han Y."/>
            <person name="Muzny D.M."/>
            <person name="Worley K.C."/>
            <person name="Gibbs R.A."/>
        </authorList>
    </citation>
    <scope>NUCLEOTIDE SEQUENCE</scope>
</reference>
<dbReference type="PANTHER" id="PTHR26391:SF18">
    <property type="entry name" value="PROTEIN KINASE RECEPTOR TIE-1, PUTATIVE-RELATED"/>
    <property type="match status" value="1"/>
</dbReference>
<dbReference type="FunFam" id="2.170.300.10:FF:000053">
    <property type="entry name" value="Uncharacterized protein"/>
    <property type="match status" value="1"/>
</dbReference>
<sequence>MRTSSTVVLMHNAAILPEQTTLTVHEGEDVTLDVVTTNAGDFRWRFKGYIIVPDSRRKQSLTLENVQLNQAGVYKCFVAGNRWDAGNAIFLLHVIRCPAHRWGSECEHTCNECLNGGKCDADSGECVCPPGFNGTTCEHVLGSNRFGQDGSFSCDTLDDHSPGCRGKLFCLPDPFGCTCAAGFMGIDCTTECNPGTYGANCLQECHCSSPNICTNDTGECIDGTACQEGWTGVNCQVRRSPIQDVDDDASIPGTKSASSSITSATIPIVETTYATTQASTSTTAPTPATTTIPPQPDSSSAIASFFYTKVNNGEPTTLVCVVTGSPPPTSENISVTHAAGEDEGIVLLESTVYESTRTSRYQVIVSLDEVPQNFMCLLRIPGGESVSKYLAVSVYEPPSFVESNILVQEMTSYSITIRWTPWNENNDHGDGPVIGYRVYYNTPGQADIARASRDLIRDTTFTITNLTRDTEYDFRVTASREGPAGEGMYSSVATARTKCTAPSQAPVLSVRKRGQTFITLDWEVIPEGSWGCSALSRLEINVSTEGQNGFPRTLTFDATPITANMGELADCTTYNINAAFRNKDELGISSELFSVSTSLIRPASVEALQMSPSTTEIEVSWETSSSPCSPDYYIIRYSLYQKLACSSLETTPTEFEVNTNVKQYNNLVGLEPYSRYKIAVTAVNGAGQSEPTMGYSDTRPGRE</sequence>
<dbReference type="Proteomes" id="UP000007110">
    <property type="component" value="Unassembled WGS sequence"/>
</dbReference>
<dbReference type="KEGG" id="spu:105437314"/>
<dbReference type="InterPro" id="IPR000742">
    <property type="entry name" value="EGF"/>
</dbReference>
<dbReference type="PROSITE" id="PS50853">
    <property type="entry name" value="FN3"/>
    <property type="match status" value="2"/>
</dbReference>
<dbReference type="FunFam" id="2.60.40.10:FF:000394">
    <property type="entry name" value="Down syndrome cell adhesion molecule, isoform J"/>
    <property type="match status" value="1"/>
</dbReference>
<dbReference type="InterPro" id="IPR003599">
    <property type="entry name" value="Ig_sub"/>
</dbReference>
<dbReference type="Gene3D" id="2.170.300.10">
    <property type="entry name" value="Tie2 ligand-binding domain superfamily"/>
    <property type="match status" value="1"/>
</dbReference>
<proteinExistence type="predicted"/>
<evidence type="ECO:0000256" key="1">
    <source>
        <dbReference type="PROSITE-ProRule" id="PRU00076"/>
    </source>
</evidence>
<protein>
    <submittedName>
        <fullName evidence="5">Uncharacterized protein</fullName>
    </submittedName>
</protein>
<dbReference type="InParanoid" id="A0A7M7PLF1"/>
<dbReference type="FunFam" id="2.60.40.10:FF:002017">
    <property type="entry name" value="Uncharacterized protein"/>
    <property type="match status" value="1"/>
</dbReference>
<dbReference type="PANTHER" id="PTHR26391">
    <property type="entry name" value="INACTIVE TYROSINE-PROTEIN KINASE 7"/>
    <property type="match status" value="1"/>
</dbReference>
<evidence type="ECO:0000313" key="6">
    <source>
        <dbReference type="Proteomes" id="UP000007110"/>
    </source>
</evidence>
<comment type="caution">
    <text evidence="1">Lacks conserved residue(s) required for the propagation of feature annotation.</text>
</comment>
<dbReference type="Gene3D" id="2.60.40.10">
    <property type="entry name" value="Immunoglobulins"/>
    <property type="match status" value="4"/>
</dbReference>
<dbReference type="CDD" id="cd00054">
    <property type="entry name" value="EGF_CA"/>
    <property type="match status" value="1"/>
</dbReference>
<dbReference type="OrthoDB" id="1668230at2759"/>
<evidence type="ECO:0000313" key="5">
    <source>
        <dbReference type="EnsemblMetazoa" id="XP_030852532"/>
    </source>
</evidence>
<dbReference type="FunFam" id="2.60.40.10:FF:002233">
    <property type="entry name" value="Tyrosine protein kinase receptor tie-1, putative"/>
    <property type="match status" value="1"/>
</dbReference>
<evidence type="ECO:0000256" key="2">
    <source>
        <dbReference type="SAM" id="MobiDB-lite"/>
    </source>
</evidence>
<dbReference type="PROSITE" id="PS50026">
    <property type="entry name" value="EGF_3"/>
    <property type="match status" value="1"/>
</dbReference>
<dbReference type="CDD" id="cd00063">
    <property type="entry name" value="FN3"/>
    <property type="match status" value="2"/>
</dbReference>
<reference evidence="5" key="2">
    <citation type="submission" date="2021-01" db="UniProtKB">
        <authorList>
            <consortium name="EnsemblMetazoa"/>
        </authorList>
    </citation>
    <scope>IDENTIFICATION</scope>
</reference>
<feature type="domain" description="EGF-like" evidence="3">
    <location>
        <begin position="102"/>
        <end position="138"/>
    </location>
</feature>